<dbReference type="InterPro" id="IPR047127">
    <property type="entry name" value="MutT-like"/>
</dbReference>
<dbReference type="OrthoDB" id="9804442at2"/>
<evidence type="ECO:0000256" key="10">
    <source>
        <dbReference type="ARBA" id="ARBA00035861"/>
    </source>
</evidence>
<evidence type="ECO:0000256" key="11">
    <source>
        <dbReference type="ARBA" id="ARBA00038905"/>
    </source>
</evidence>
<dbReference type="PANTHER" id="PTHR47707:SF1">
    <property type="entry name" value="NUDIX HYDROLASE FAMILY PROTEIN"/>
    <property type="match status" value="1"/>
</dbReference>
<dbReference type="Gene3D" id="3.90.79.10">
    <property type="entry name" value="Nucleoside Triphosphate Pyrophosphohydrolase"/>
    <property type="match status" value="1"/>
</dbReference>
<evidence type="ECO:0000256" key="9">
    <source>
        <dbReference type="ARBA" id="ARBA00023204"/>
    </source>
</evidence>
<evidence type="ECO:0000313" key="13">
    <source>
        <dbReference type="EMBL" id="RLV50056.1"/>
    </source>
</evidence>
<dbReference type="GO" id="GO:0044716">
    <property type="term" value="F:8-oxo-GDP phosphatase activity"/>
    <property type="evidence" value="ECO:0007669"/>
    <property type="project" value="TreeGrafter"/>
</dbReference>
<keyword evidence="4" id="KW-0235">DNA replication</keyword>
<dbReference type="GO" id="GO:0008413">
    <property type="term" value="F:8-oxo-7,8-dihydroguanosine triphosphate pyrophosphatase activity"/>
    <property type="evidence" value="ECO:0007669"/>
    <property type="project" value="TreeGrafter"/>
</dbReference>
<dbReference type="GO" id="GO:0006281">
    <property type="term" value="P:DNA repair"/>
    <property type="evidence" value="ECO:0007669"/>
    <property type="project" value="UniProtKB-KW"/>
</dbReference>
<organism evidence="13 14">
    <name type="scientific">Nocardioides mangrovicus</name>
    <dbReference type="NCBI Taxonomy" id="2478913"/>
    <lineage>
        <taxon>Bacteria</taxon>
        <taxon>Bacillati</taxon>
        <taxon>Actinomycetota</taxon>
        <taxon>Actinomycetes</taxon>
        <taxon>Propionibacteriales</taxon>
        <taxon>Nocardioidaceae</taxon>
        <taxon>Nocardioides</taxon>
    </lineage>
</organism>
<dbReference type="GO" id="GO:0046872">
    <property type="term" value="F:metal ion binding"/>
    <property type="evidence" value="ECO:0007669"/>
    <property type="project" value="UniProtKB-KW"/>
</dbReference>
<gene>
    <name evidence="13" type="ORF">D9V37_09345</name>
</gene>
<dbReference type="RefSeq" id="WP_121805820.1">
    <property type="nucleotide sequence ID" value="NZ_RDBE01000006.1"/>
</dbReference>
<evidence type="ECO:0000256" key="4">
    <source>
        <dbReference type="ARBA" id="ARBA00022705"/>
    </source>
</evidence>
<comment type="caution">
    <text evidence="13">The sequence shown here is derived from an EMBL/GenBank/DDBJ whole genome shotgun (WGS) entry which is preliminary data.</text>
</comment>
<dbReference type="AlphaFoldDB" id="A0A3L8P3T2"/>
<sequence length="135" mass="14499">MRLVVGAVLVDSLERPTRVLAARRTRPAELAGRWEFPGGKVEAGETPPQALARELGEELAIEVAVGSELAAPDGNAWPISGAYELRLFYAVVVAGTPTPGESHDQVRWLSYDQLDSVSWLESDRAALGLVLTGHP</sequence>
<accession>A0A3L8P3T2</accession>
<keyword evidence="8" id="KW-0460">Magnesium</keyword>
<dbReference type="PANTHER" id="PTHR47707">
    <property type="entry name" value="8-OXO-DGTP DIPHOSPHATASE"/>
    <property type="match status" value="1"/>
</dbReference>
<reference evidence="13 14" key="1">
    <citation type="submission" date="2018-10" db="EMBL/GenBank/DDBJ databases">
        <title>Marmoricola sp. 4Q3S-7 whole genome shotgun sequence.</title>
        <authorList>
            <person name="Li F."/>
        </authorList>
    </citation>
    <scope>NUCLEOTIDE SEQUENCE [LARGE SCALE GENOMIC DNA]</scope>
    <source>
        <strain evidence="13 14">4Q3S-7</strain>
    </source>
</reference>
<evidence type="ECO:0000256" key="7">
    <source>
        <dbReference type="ARBA" id="ARBA00022801"/>
    </source>
</evidence>
<dbReference type="EC" id="3.6.1.55" evidence="11"/>
<keyword evidence="7 13" id="KW-0378">Hydrolase</keyword>
<keyword evidence="3" id="KW-0515">Mutator protein</keyword>
<comment type="catalytic activity">
    <reaction evidence="10">
        <text>8-oxo-dGTP + H2O = 8-oxo-dGMP + diphosphate + H(+)</text>
        <dbReference type="Rhea" id="RHEA:31575"/>
        <dbReference type="ChEBI" id="CHEBI:15377"/>
        <dbReference type="ChEBI" id="CHEBI:15378"/>
        <dbReference type="ChEBI" id="CHEBI:33019"/>
        <dbReference type="ChEBI" id="CHEBI:63224"/>
        <dbReference type="ChEBI" id="CHEBI:77896"/>
        <dbReference type="EC" id="3.6.1.55"/>
    </reaction>
</comment>
<dbReference type="InterPro" id="IPR015797">
    <property type="entry name" value="NUDIX_hydrolase-like_dom_sf"/>
</dbReference>
<evidence type="ECO:0000256" key="2">
    <source>
        <dbReference type="ARBA" id="ARBA00005582"/>
    </source>
</evidence>
<feature type="domain" description="Nudix hydrolase" evidence="12">
    <location>
        <begin position="1"/>
        <end position="131"/>
    </location>
</feature>
<dbReference type="SUPFAM" id="SSF55811">
    <property type="entry name" value="Nudix"/>
    <property type="match status" value="1"/>
</dbReference>
<keyword evidence="6" id="KW-0227">DNA damage</keyword>
<dbReference type="InterPro" id="IPR020476">
    <property type="entry name" value="Nudix_hydrolase"/>
</dbReference>
<evidence type="ECO:0000256" key="5">
    <source>
        <dbReference type="ARBA" id="ARBA00022723"/>
    </source>
</evidence>
<dbReference type="Pfam" id="PF00293">
    <property type="entry name" value="NUDIX"/>
    <property type="match status" value="1"/>
</dbReference>
<protein>
    <recommendedName>
        <fullName evidence="11">8-oxo-dGTP diphosphatase</fullName>
        <ecNumber evidence="11">3.6.1.55</ecNumber>
    </recommendedName>
</protein>
<proteinExistence type="inferred from homology"/>
<keyword evidence="5" id="KW-0479">Metal-binding</keyword>
<keyword evidence="14" id="KW-1185">Reference proteome</keyword>
<dbReference type="InterPro" id="IPR000086">
    <property type="entry name" value="NUDIX_hydrolase_dom"/>
</dbReference>
<dbReference type="GO" id="GO:0035539">
    <property type="term" value="F:8-oxo-7,8-dihydrodeoxyguanosine triphosphate pyrophosphatase activity"/>
    <property type="evidence" value="ECO:0007669"/>
    <property type="project" value="UniProtKB-EC"/>
</dbReference>
<evidence type="ECO:0000313" key="14">
    <source>
        <dbReference type="Proteomes" id="UP000281708"/>
    </source>
</evidence>
<keyword evidence="9" id="KW-0234">DNA repair</keyword>
<evidence type="ECO:0000256" key="6">
    <source>
        <dbReference type="ARBA" id="ARBA00022763"/>
    </source>
</evidence>
<evidence type="ECO:0000256" key="3">
    <source>
        <dbReference type="ARBA" id="ARBA00022457"/>
    </source>
</evidence>
<dbReference type="PROSITE" id="PS51462">
    <property type="entry name" value="NUDIX"/>
    <property type="match status" value="1"/>
</dbReference>
<comment type="similarity">
    <text evidence="2">Belongs to the Nudix hydrolase family.</text>
</comment>
<dbReference type="Proteomes" id="UP000281708">
    <property type="component" value="Unassembled WGS sequence"/>
</dbReference>
<comment type="cofactor">
    <cofactor evidence="1">
        <name>Mg(2+)</name>
        <dbReference type="ChEBI" id="CHEBI:18420"/>
    </cofactor>
</comment>
<dbReference type="PRINTS" id="PR00502">
    <property type="entry name" value="NUDIXFAMILY"/>
</dbReference>
<dbReference type="GO" id="GO:0006260">
    <property type="term" value="P:DNA replication"/>
    <property type="evidence" value="ECO:0007669"/>
    <property type="project" value="UniProtKB-KW"/>
</dbReference>
<evidence type="ECO:0000259" key="12">
    <source>
        <dbReference type="PROSITE" id="PS51462"/>
    </source>
</evidence>
<name>A0A3L8P3T2_9ACTN</name>
<evidence type="ECO:0000256" key="8">
    <source>
        <dbReference type="ARBA" id="ARBA00022842"/>
    </source>
</evidence>
<evidence type="ECO:0000256" key="1">
    <source>
        <dbReference type="ARBA" id="ARBA00001946"/>
    </source>
</evidence>
<dbReference type="CDD" id="cd03425">
    <property type="entry name" value="NUDIX_MutT_NudA_like"/>
    <property type="match status" value="1"/>
</dbReference>
<dbReference type="GO" id="GO:0044715">
    <property type="term" value="F:8-oxo-dGDP phosphatase activity"/>
    <property type="evidence" value="ECO:0007669"/>
    <property type="project" value="TreeGrafter"/>
</dbReference>
<dbReference type="EMBL" id="RDBE01000006">
    <property type="protein sequence ID" value="RLV50056.1"/>
    <property type="molecule type" value="Genomic_DNA"/>
</dbReference>